<organism evidence="2 3">
    <name type="scientific">Paraconiothyrium brasiliense</name>
    <dbReference type="NCBI Taxonomy" id="300254"/>
    <lineage>
        <taxon>Eukaryota</taxon>
        <taxon>Fungi</taxon>
        <taxon>Dikarya</taxon>
        <taxon>Ascomycota</taxon>
        <taxon>Pezizomycotina</taxon>
        <taxon>Dothideomycetes</taxon>
        <taxon>Pleosporomycetidae</taxon>
        <taxon>Pleosporales</taxon>
        <taxon>Massarineae</taxon>
        <taxon>Didymosphaeriaceae</taxon>
        <taxon>Paraconiothyrium</taxon>
    </lineage>
</organism>
<feature type="compositionally biased region" description="Acidic residues" evidence="1">
    <location>
        <begin position="470"/>
        <end position="491"/>
    </location>
</feature>
<dbReference type="EMBL" id="JAKJXO020000003">
    <property type="protein sequence ID" value="KAL1608304.1"/>
    <property type="molecule type" value="Genomic_DNA"/>
</dbReference>
<gene>
    <name evidence="2" type="ORF">SLS60_003244</name>
</gene>
<keyword evidence="3" id="KW-1185">Reference proteome</keyword>
<name>A0ABR3RV49_9PLEO</name>
<dbReference type="Proteomes" id="UP001521785">
    <property type="component" value="Unassembled WGS sequence"/>
</dbReference>
<evidence type="ECO:0000256" key="1">
    <source>
        <dbReference type="SAM" id="MobiDB-lite"/>
    </source>
</evidence>
<proteinExistence type="predicted"/>
<feature type="compositionally biased region" description="Acidic residues" evidence="1">
    <location>
        <begin position="502"/>
        <end position="513"/>
    </location>
</feature>
<evidence type="ECO:0000313" key="3">
    <source>
        <dbReference type="Proteomes" id="UP001521785"/>
    </source>
</evidence>
<feature type="region of interest" description="Disordered" evidence="1">
    <location>
        <begin position="464"/>
        <end position="537"/>
    </location>
</feature>
<comment type="caution">
    <text evidence="2">The sequence shown here is derived from an EMBL/GenBank/DDBJ whole genome shotgun (WGS) entry which is preliminary data.</text>
</comment>
<sequence>MAQLQPPAIYRLPPELLLQIAAQLRARTASDLVHLRNLCLVSKKLLPVAQEQLYANAELPNTCGCHPTVNSAVQLLRTLLERPKLAPHVKGLRFSVVRRNVGRLYQNEFPKKNLDLPALRDLCARELDKLGYGEGHPWWASLGNNVESAYAGLLLCLLPNLAKLQYTVKELHRGCEVADPNPALFGTCSPPATLTDALRTSLQELCTSDLTFLRSLAFDSLKVLKIRSVTVQTLLQLNGPNTFRGTAQLSELCVGLSVYLLDEYCINDAQTSFRDLIDALGCHKLSTLKLKLEHESYCTLHMPTFDVQLLVDQMSSLQSTLKILEIDLDLLEAGDEWDFIDTRCKNMGSSMKNFTRMEWLKIPQAFLLADLGSERKVMPQDLPNRLQRLEVVSPDIAIISWAKDILGASEELEELREIYLHCRDVNTPASVFSKSVKPVWSDLFDCGVTSYIVDLTSKTTKSLPALYEADPGESDDEDDDWEDGDDEESENEGSANDRDTEDHDDESDEDMPDLELFGAVDELDDDTIPGMTIDDMD</sequence>
<evidence type="ECO:0000313" key="2">
    <source>
        <dbReference type="EMBL" id="KAL1608304.1"/>
    </source>
</evidence>
<protein>
    <recommendedName>
        <fullName evidence="4">F-box domain-containing protein</fullName>
    </recommendedName>
</protein>
<evidence type="ECO:0008006" key="4">
    <source>
        <dbReference type="Google" id="ProtNLM"/>
    </source>
</evidence>
<reference evidence="2 3" key="1">
    <citation type="submission" date="2024-02" db="EMBL/GenBank/DDBJ databases">
        <title>De novo assembly and annotation of 12 fungi associated with fruit tree decline syndrome in Ontario, Canada.</title>
        <authorList>
            <person name="Sulman M."/>
            <person name="Ellouze W."/>
            <person name="Ilyukhin E."/>
        </authorList>
    </citation>
    <scope>NUCLEOTIDE SEQUENCE [LARGE SCALE GENOMIC DNA]</scope>
    <source>
        <strain evidence="2 3">M42-189</strain>
    </source>
</reference>
<accession>A0ABR3RV49</accession>